<gene>
    <name evidence="1" type="ORF">E0W60_34415</name>
</gene>
<name>A0A4P7LR73_9BURK</name>
<protein>
    <submittedName>
        <fullName evidence="1">Phage tail assembly protein</fullName>
    </submittedName>
</protein>
<reference evidence="1 2" key="1">
    <citation type="submission" date="2019-03" db="EMBL/GenBank/DDBJ databases">
        <title>Efficiently degradation of phenoxyalkanoic acid herbicides by Cupriavidus oxalaticus strain X32.</title>
        <authorList>
            <person name="Sheng X."/>
        </authorList>
    </citation>
    <scope>NUCLEOTIDE SEQUENCE [LARGE SCALE GENOMIC DNA]</scope>
    <source>
        <strain evidence="1 2">X32</strain>
        <plasmid evidence="1 2">unnamed3</plasmid>
    </source>
</reference>
<keyword evidence="1" id="KW-0614">Plasmid</keyword>
<evidence type="ECO:0000313" key="1">
    <source>
        <dbReference type="EMBL" id="QBY56153.1"/>
    </source>
</evidence>
<sequence>MTTNFPLTKPVKAHGEEVTSLDLRDPEPRDAREIKAMPYWVAPDQSVQLNPTAAAQYVVRCAGIPMSSVDQLDMGDFNRLCWVIAGFFLKADSPTTSS</sequence>
<evidence type="ECO:0000313" key="2">
    <source>
        <dbReference type="Proteomes" id="UP000295294"/>
    </source>
</evidence>
<dbReference type="KEGG" id="cox:E0W60_34415"/>
<dbReference type="OrthoDB" id="8689846at2"/>
<proteinExistence type="predicted"/>
<accession>A0A4P7LR73</accession>
<dbReference type="RefSeq" id="WP_135707318.1">
    <property type="nucleotide sequence ID" value="NZ_CP038638.1"/>
</dbReference>
<dbReference type="AlphaFoldDB" id="A0A4P7LR73"/>
<dbReference type="EMBL" id="CP038638">
    <property type="protein sequence ID" value="QBY56153.1"/>
    <property type="molecule type" value="Genomic_DNA"/>
</dbReference>
<dbReference type="Proteomes" id="UP000295294">
    <property type="component" value="Plasmid unnamed3"/>
</dbReference>
<geneLocation type="plasmid" evidence="1">
    <name>unnamed3</name>
</geneLocation>
<dbReference type="Pfam" id="PF10109">
    <property type="entry name" value="Phage_TAC_7"/>
    <property type="match status" value="1"/>
</dbReference>
<organism evidence="1 2">
    <name type="scientific">Cupriavidus oxalaticus</name>
    <dbReference type="NCBI Taxonomy" id="96344"/>
    <lineage>
        <taxon>Bacteria</taxon>
        <taxon>Pseudomonadati</taxon>
        <taxon>Pseudomonadota</taxon>
        <taxon>Betaproteobacteria</taxon>
        <taxon>Burkholderiales</taxon>
        <taxon>Burkholderiaceae</taxon>
        <taxon>Cupriavidus</taxon>
    </lineage>
</organism>
<dbReference type="InterPro" id="IPR019289">
    <property type="entry name" value="Phage_tail_E/E"/>
</dbReference>